<feature type="coiled-coil region" evidence="4">
    <location>
        <begin position="342"/>
        <end position="376"/>
    </location>
</feature>
<dbReference type="SUPFAM" id="SSF47095">
    <property type="entry name" value="HMG-box"/>
    <property type="match status" value="1"/>
</dbReference>
<dbReference type="OrthoDB" id="30931at2759"/>
<dbReference type="InterPro" id="IPR006600">
    <property type="entry name" value="HTH_CenpB_DNA-bd_dom"/>
</dbReference>
<keyword evidence="3" id="KW-0539">Nucleus</keyword>
<dbReference type="InterPro" id="IPR009057">
    <property type="entry name" value="Homeodomain-like_sf"/>
</dbReference>
<evidence type="ECO:0000256" key="2">
    <source>
        <dbReference type="ARBA" id="ARBA00023125"/>
    </source>
</evidence>
<feature type="compositionally biased region" description="Basic and acidic residues" evidence="5">
    <location>
        <begin position="453"/>
        <end position="468"/>
    </location>
</feature>
<feature type="compositionally biased region" description="Polar residues" evidence="5">
    <location>
        <begin position="469"/>
        <end position="490"/>
    </location>
</feature>
<protein>
    <submittedName>
        <fullName evidence="8">SWI/SNF-related matrix-associated actin-dependent regulator of chromatin subfamily E member 1</fullName>
    </submittedName>
</protein>
<evidence type="ECO:0000259" key="6">
    <source>
        <dbReference type="PROSITE" id="PS50118"/>
    </source>
</evidence>
<dbReference type="Gene3D" id="1.10.10.60">
    <property type="entry name" value="Homeodomain-like"/>
    <property type="match status" value="1"/>
</dbReference>
<dbReference type="PANTHER" id="PTHR46232:SF1">
    <property type="entry name" value="SWI_SNF-RELATED MATRIX-ASSOCIATED ACTIN-DEPENDENT REGULATOR OF CHROMATIN SUBFAMILY E MEMBER 1"/>
    <property type="match status" value="1"/>
</dbReference>
<dbReference type="Gene3D" id="1.10.30.10">
    <property type="entry name" value="High mobility group box domain"/>
    <property type="match status" value="1"/>
</dbReference>
<keyword evidence="2 3" id="KW-0238">DNA-binding</keyword>
<organism evidence="8 9">
    <name type="scientific">Trichinella nativa</name>
    <dbReference type="NCBI Taxonomy" id="6335"/>
    <lineage>
        <taxon>Eukaryota</taxon>
        <taxon>Metazoa</taxon>
        <taxon>Ecdysozoa</taxon>
        <taxon>Nematoda</taxon>
        <taxon>Enoplea</taxon>
        <taxon>Dorylaimia</taxon>
        <taxon>Trichinellida</taxon>
        <taxon>Trichinellidae</taxon>
        <taxon>Trichinella</taxon>
    </lineage>
</organism>
<proteinExistence type="predicted"/>
<evidence type="ECO:0000313" key="9">
    <source>
        <dbReference type="Proteomes" id="UP000054721"/>
    </source>
</evidence>
<evidence type="ECO:0000256" key="3">
    <source>
        <dbReference type="PROSITE-ProRule" id="PRU00267"/>
    </source>
</evidence>
<dbReference type="Pfam" id="PF03221">
    <property type="entry name" value="HTH_Tnp_Tc5"/>
    <property type="match status" value="1"/>
</dbReference>
<dbReference type="PANTHER" id="PTHR46232">
    <property type="entry name" value="SMARCE1 REGULATOR OF CHROMATIN"/>
    <property type="match status" value="1"/>
</dbReference>
<dbReference type="Proteomes" id="UP000054721">
    <property type="component" value="Unassembled WGS sequence"/>
</dbReference>
<feature type="compositionally biased region" description="Polar residues" evidence="5">
    <location>
        <begin position="596"/>
        <end position="608"/>
    </location>
</feature>
<dbReference type="AlphaFoldDB" id="A0A0V1KWD9"/>
<feature type="domain" description="HMG box" evidence="6">
    <location>
        <begin position="209"/>
        <end position="260"/>
    </location>
</feature>
<comment type="caution">
    <text evidence="8">The sequence shown here is derived from an EMBL/GenBank/DDBJ whole genome shotgun (WGS) entry which is preliminary data.</text>
</comment>
<dbReference type="GO" id="GO:0031492">
    <property type="term" value="F:nucleosomal DNA binding"/>
    <property type="evidence" value="ECO:0007669"/>
    <property type="project" value="TreeGrafter"/>
</dbReference>
<name>A0A0V1KWD9_9BILA</name>
<feature type="compositionally biased region" description="Basic and acidic residues" evidence="5">
    <location>
        <begin position="564"/>
        <end position="579"/>
    </location>
</feature>
<feature type="compositionally biased region" description="Polar residues" evidence="5">
    <location>
        <begin position="550"/>
        <end position="563"/>
    </location>
</feature>
<feature type="region of interest" description="Disordered" evidence="5">
    <location>
        <begin position="28"/>
        <end position="64"/>
    </location>
</feature>
<feature type="domain" description="HTH CENPB-type" evidence="7">
    <location>
        <begin position="107"/>
        <end position="178"/>
    </location>
</feature>
<evidence type="ECO:0000256" key="1">
    <source>
        <dbReference type="ARBA" id="ARBA00004123"/>
    </source>
</evidence>
<keyword evidence="4" id="KW-0175">Coiled coil</keyword>
<dbReference type="SMART" id="SM00398">
    <property type="entry name" value="HMG"/>
    <property type="match status" value="1"/>
</dbReference>
<dbReference type="GO" id="GO:0016514">
    <property type="term" value="C:SWI/SNF complex"/>
    <property type="evidence" value="ECO:0007669"/>
    <property type="project" value="TreeGrafter"/>
</dbReference>
<feature type="compositionally biased region" description="Basic and acidic residues" evidence="5">
    <location>
        <begin position="626"/>
        <end position="651"/>
    </location>
</feature>
<sequence length="670" mass="76382">MSWTQGSGSRGGNWQRNQANNAANFFAQPSVNSHPNFRPTRVGTFSSFNEGAPGKGPKPPEKPIMPYMRYSRRTFGVDLSTVSDIYCSGRQLTDFVLHMDTSSSCSSRKSMKKASNSALDSAVYMWFLQKRALDQPISGPILQEKALAFSTKLGIDNFVANSGWLRNLKSRHDIREFKIHGEKLSADSDSVAKFTGQITSQNKQNMWDKVRATNPDYKFWDIGKIIGRKWRELPDGEKQIYFDEYELEKQEYEKQMKAYHNSAAFQNYLTQKNKERNEAWRSTQVESSVYVQPIDEESDEIDSNYPRYFSAERYARNQRLLGEIFSAVAVPSANSIVTSERLHTLRSQVSSLTHHLESLRQELKLLQENHKRKKENWESGSELFSKKLKLLDEQRPVFSEEKYAELVKNQKEHLMTSYERYRSECTKEWNGTSVQIKDEKSLGANSKEVVMTLDKESSSADNEQKESNLEQFENQKSNNDNDGGNTCSSEQCDDMAAEETCEITKEDSGKISPEESRNEDQTIVKEEFHDDDDDDDDQVPSEVKVEITGDSDQTEPTVETSEITPEKDVDLKEEVKHDNDDEDEDVGGDDDDGASKSMNLSENNTSVENAEETTSEIVQSIPCEIAKTEEVLETEKPENEDFIETKPKTPEEAADIEPNTDEVSDEKDQQ</sequence>
<dbReference type="PROSITE" id="PS51253">
    <property type="entry name" value="HTH_CENPB"/>
    <property type="match status" value="1"/>
</dbReference>
<dbReference type="InterPro" id="IPR009071">
    <property type="entry name" value="HMG_box_dom"/>
</dbReference>
<feature type="compositionally biased region" description="Acidic residues" evidence="5">
    <location>
        <begin position="580"/>
        <end position="592"/>
    </location>
</feature>
<accession>A0A0V1KWD9</accession>
<feature type="compositionally biased region" description="Acidic residues" evidence="5">
    <location>
        <begin position="652"/>
        <end position="670"/>
    </location>
</feature>
<dbReference type="STRING" id="6335.A0A0V1KWD9"/>
<feature type="region of interest" description="Disordered" evidence="5">
    <location>
        <begin position="453"/>
        <end position="670"/>
    </location>
</feature>
<evidence type="ECO:0000256" key="5">
    <source>
        <dbReference type="SAM" id="MobiDB-lite"/>
    </source>
</evidence>
<dbReference type="Pfam" id="PF00505">
    <property type="entry name" value="HMG_box"/>
    <property type="match status" value="1"/>
</dbReference>
<evidence type="ECO:0000259" key="7">
    <source>
        <dbReference type="PROSITE" id="PS51253"/>
    </source>
</evidence>
<reference evidence="8 9" key="1">
    <citation type="submission" date="2015-05" db="EMBL/GenBank/DDBJ databases">
        <title>Evolution of Trichinella species and genotypes.</title>
        <authorList>
            <person name="Korhonen P.K."/>
            <person name="Edoardo P."/>
            <person name="Giuseppe L.R."/>
            <person name="Gasser R.B."/>
        </authorList>
    </citation>
    <scope>NUCLEOTIDE SEQUENCE [LARGE SCALE GENOMIC DNA]</scope>
    <source>
        <strain evidence="8">ISS10</strain>
    </source>
</reference>
<evidence type="ECO:0000256" key="4">
    <source>
        <dbReference type="SAM" id="Coils"/>
    </source>
</evidence>
<dbReference type="GO" id="GO:0045892">
    <property type="term" value="P:negative regulation of DNA-templated transcription"/>
    <property type="evidence" value="ECO:0007669"/>
    <property type="project" value="TreeGrafter"/>
</dbReference>
<dbReference type="CDD" id="cd21983">
    <property type="entry name" value="HMG-box_SMARCE1"/>
    <property type="match status" value="1"/>
</dbReference>
<dbReference type="PROSITE" id="PS50118">
    <property type="entry name" value="HMG_BOX_2"/>
    <property type="match status" value="1"/>
</dbReference>
<keyword evidence="9" id="KW-1185">Reference proteome</keyword>
<feature type="compositionally biased region" description="Acidic residues" evidence="5">
    <location>
        <begin position="529"/>
        <end position="539"/>
    </location>
</feature>
<dbReference type="SUPFAM" id="SSF46689">
    <property type="entry name" value="Homeodomain-like"/>
    <property type="match status" value="1"/>
</dbReference>
<feature type="compositionally biased region" description="Basic and acidic residues" evidence="5">
    <location>
        <begin position="502"/>
        <end position="528"/>
    </location>
</feature>
<dbReference type="InterPro" id="IPR036910">
    <property type="entry name" value="HMG_box_dom_sf"/>
</dbReference>
<dbReference type="EMBL" id="JYDW01000219">
    <property type="protein sequence ID" value="KRZ51651.1"/>
    <property type="molecule type" value="Genomic_DNA"/>
</dbReference>
<feature type="compositionally biased region" description="Acidic residues" evidence="5">
    <location>
        <begin position="491"/>
        <end position="501"/>
    </location>
</feature>
<dbReference type="SMART" id="SM00674">
    <property type="entry name" value="CENPB"/>
    <property type="match status" value="1"/>
</dbReference>
<feature type="DNA-binding region" description="HMG box" evidence="3">
    <location>
        <begin position="209"/>
        <end position="260"/>
    </location>
</feature>
<comment type="subcellular location">
    <subcellularLocation>
        <location evidence="1">Nucleus</location>
    </subcellularLocation>
</comment>
<gene>
    <name evidence="8" type="primary">Smarce1</name>
    <name evidence="8" type="ORF">T02_5114</name>
</gene>
<dbReference type="GO" id="GO:0016922">
    <property type="term" value="F:nuclear receptor binding"/>
    <property type="evidence" value="ECO:0007669"/>
    <property type="project" value="TreeGrafter"/>
</dbReference>
<evidence type="ECO:0000313" key="8">
    <source>
        <dbReference type="EMBL" id="KRZ51651.1"/>
    </source>
</evidence>